<dbReference type="PANTHER" id="PTHR30506:SF3">
    <property type="entry name" value="UPF0126 INNER MEMBRANE PROTEIN YADS-RELATED"/>
    <property type="match status" value="1"/>
</dbReference>
<sequence length="207" mass="20579">MRVRPAGMLTTADLAATMLFAVEGGAQAAAAGLDLFGVLVVAFATAVGGGILRDLLLGDVPPAALRSVAYPAAIATGATIVVVLYAGVRAVPAPVLVTLDAAGLALFCVVGATKALDFRVGGVLAVLLGTITGVGGGVLRDLLLREVPTVLRTDIYALAAALGAFVVVVARRSGMPRAAAMVVGAAACLALRLVSAAFGWHLPQVVA</sequence>
<feature type="transmembrane region" description="Helical" evidence="7">
    <location>
        <begin position="38"/>
        <end position="56"/>
    </location>
</feature>
<feature type="transmembrane region" description="Helical" evidence="7">
    <location>
        <begin position="120"/>
        <end position="139"/>
    </location>
</feature>
<comment type="similarity">
    <text evidence="2">Belongs to the UPF0126 family.</text>
</comment>
<evidence type="ECO:0000256" key="5">
    <source>
        <dbReference type="ARBA" id="ARBA00022989"/>
    </source>
</evidence>
<evidence type="ECO:0000313" key="10">
    <source>
        <dbReference type="Proteomes" id="UP001597182"/>
    </source>
</evidence>
<feature type="domain" description="Glycine transporter" evidence="8">
    <location>
        <begin position="11"/>
        <end position="85"/>
    </location>
</feature>
<feature type="domain" description="Glycine transporter" evidence="8">
    <location>
        <begin position="98"/>
        <end position="171"/>
    </location>
</feature>
<evidence type="ECO:0000256" key="4">
    <source>
        <dbReference type="ARBA" id="ARBA00022692"/>
    </source>
</evidence>
<reference evidence="10" key="1">
    <citation type="journal article" date="2019" name="Int. J. Syst. Evol. Microbiol.">
        <title>The Global Catalogue of Microorganisms (GCM) 10K type strain sequencing project: providing services to taxonomists for standard genome sequencing and annotation.</title>
        <authorList>
            <consortium name="The Broad Institute Genomics Platform"/>
            <consortium name="The Broad Institute Genome Sequencing Center for Infectious Disease"/>
            <person name="Wu L."/>
            <person name="Ma J."/>
        </authorList>
    </citation>
    <scope>NUCLEOTIDE SEQUENCE [LARGE SCALE GENOMIC DNA]</scope>
    <source>
        <strain evidence="10">CCUG 49018</strain>
    </source>
</reference>
<keyword evidence="4 7" id="KW-0812">Transmembrane</keyword>
<dbReference type="InterPro" id="IPR005115">
    <property type="entry name" value="Gly_transporter"/>
</dbReference>
<gene>
    <name evidence="9" type="ORF">ACFQ34_32470</name>
</gene>
<dbReference type="EMBL" id="JBHTMB010000327">
    <property type="protein sequence ID" value="MFD1238023.1"/>
    <property type="molecule type" value="Genomic_DNA"/>
</dbReference>
<organism evidence="9 10">
    <name type="scientific">Pseudonocardia benzenivorans</name>
    <dbReference type="NCBI Taxonomy" id="228005"/>
    <lineage>
        <taxon>Bacteria</taxon>
        <taxon>Bacillati</taxon>
        <taxon>Actinomycetota</taxon>
        <taxon>Actinomycetes</taxon>
        <taxon>Pseudonocardiales</taxon>
        <taxon>Pseudonocardiaceae</taxon>
        <taxon>Pseudonocardia</taxon>
    </lineage>
</organism>
<keyword evidence="3" id="KW-1003">Cell membrane</keyword>
<dbReference type="PANTHER" id="PTHR30506">
    <property type="entry name" value="INNER MEMBRANE PROTEIN"/>
    <property type="match status" value="1"/>
</dbReference>
<feature type="transmembrane region" description="Helical" evidence="7">
    <location>
        <begin position="182"/>
        <end position="202"/>
    </location>
</feature>
<evidence type="ECO:0000256" key="1">
    <source>
        <dbReference type="ARBA" id="ARBA00004651"/>
    </source>
</evidence>
<keyword evidence="10" id="KW-1185">Reference proteome</keyword>
<evidence type="ECO:0000256" key="3">
    <source>
        <dbReference type="ARBA" id="ARBA00022475"/>
    </source>
</evidence>
<evidence type="ECO:0000256" key="2">
    <source>
        <dbReference type="ARBA" id="ARBA00008193"/>
    </source>
</evidence>
<proteinExistence type="inferred from homology"/>
<keyword evidence="5 7" id="KW-1133">Transmembrane helix</keyword>
<dbReference type="Pfam" id="PF03458">
    <property type="entry name" value="Gly_transporter"/>
    <property type="match status" value="2"/>
</dbReference>
<feature type="transmembrane region" description="Helical" evidence="7">
    <location>
        <begin position="93"/>
        <end position="113"/>
    </location>
</feature>
<protein>
    <submittedName>
        <fullName evidence="9">Trimeric intracellular cation channel family protein</fullName>
    </submittedName>
</protein>
<keyword evidence="6 7" id="KW-0472">Membrane</keyword>
<evidence type="ECO:0000313" key="9">
    <source>
        <dbReference type="EMBL" id="MFD1238023.1"/>
    </source>
</evidence>
<comment type="subcellular location">
    <subcellularLocation>
        <location evidence="1">Cell membrane</location>
        <topology evidence="1">Multi-pass membrane protein</topology>
    </subcellularLocation>
</comment>
<accession>A0ABW3VSM4</accession>
<feature type="transmembrane region" description="Helical" evidence="7">
    <location>
        <begin position="151"/>
        <end position="170"/>
    </location>
</feature>
<feature type="transmembrane region" description="Helical" evidence="7">
    <location>
        <begin position="68"/>
        <end position="87"/>
    </location>
</feature>
<comment type="caution">
    <text evidence="9">The sequence shown here is derived from an EMBL/GenBank/DDBJ whole genome shotgun (WGS) entry which is preliminary data.</text>
</comment>
<dbReference type="RefSeq" id="WP_346092871.1">
    <property type="nucleotide sequence ID" value="NZ_BAABKS010000063.1"/>
</dbReference>
<dbReference type="Proteomes" id="UP001597182">
    <property type="component" value="Unassembled WGS sequence"/>
</dbReference>
<evidence type="ECO:0000256" key="6">
    <source>
        <dbReference type="ARBA" id="ARBA00023136"/>
    </source>
</evidence>
<evidence type="ECO:0000259" key="8">
    <source>
        <dbReference type="Pfam" id="PF03458"/>
    </source>
</evidence>
<evidence type="ECO:0000256" key="7">
    <source>
        <dbReference type="SAM" id="Phobius"/>
    </source>
</evidence>
<name>A0ABW3VSM4_9PSEU</name>